<dbReference type="RefSeq" id="WP_201649155.1">
    <property type="nucleotide sequence ID" value="NZ_CAJHCS010000004.1"/>
</dbReference>
<feature type="region of interest" description="Disordered" evidence="1">
    <location>
        <begin position="1"/>
        <end position="30"/>
    </location>
</feature>
<dbReference type="Proteomes" id="UP001494588">
    <property type="component" value="Unassembled WGS sequence"/>
</dbReference>
<protein>
    <recommendedName>
        <fullName evidence="4">AlpA family phage regulatory protein</fullName>
    </recommendedName>
</protein>
<accession>A0ABU9QD34</accession>
<keyword evidence="3" id="KW-1185">Reference proteome</keyword>
<organism evidence="2 3">
    <name type="scientific">Paraburkholderia sabiae</name>
    <dbReference type="NCBI Taxonomy" id="273251"/>
    <lineage>
        <taxon>Bacteria</taxon>
        <taxon>Pseudomonadati</taxon>
        <taxon>Pseudomonadota</taxon>
        <taxon>Betaproteobacteria</taxon>
        <taxon>Burkholderiales</taxon>
        <taxon>Burkholderiaceae</taxon>
        <taxon>Paraburkholderia</taxon>
    </lineage>
</organism>
<evidence type="ECO:0000313" key="2">
    <source>
        <dbReference type="EMBL" id="MEM5287341.1"/>
    </source>
</evidence>
<dbReference type="EMBL" id="JAZHGC010000012">
    <property type="protein sequence ID" value="MEM5287341.1"/>
    <property type="molecule type" value="Genomic_DNA"/>
</dbReference>
<evidence type="ECO:0000256" key="1">
    <source>
        <dbReference type="SAM" id="MobiDB-lite"/>
    </source>
</evidence>
<reference evidence="2 3" key="1">
    <citation type="submission" date="2024-01" db="EMBL/GenBank/DDBJ databases">
        <title>The diversity of rhizobia nodulating Mimosa spp. in eleven states of Brazil covering several biomes is determined by host plant, location, and edaphic factors.</title>
        <authorList>
            <person name="Rouws L."/>
            <person name="Barauna A."/>
            <person name="Beukes C."/>
            <person name="De Faria S.M."/>
            <person name="Gross E."/>
            <person name="Dos Reis Junior F.B."/>
            <person name="Simon M."/>
            <person name="Maluk M."/>
            <person name="Odee D.W."/>
            <person name="Kenicer G."/>
            <person name="Young J.P.W."/>
            <person name="Reis V.M."/>
            <person name="Zilli J."/>
            <person name="James E.K."/>
        </authorList>
    </citation>
    <scope>NUCLEOTIDE SEQUENCE [LARGE SCALE GENOMIC DNA]</scope>
    <source>
        <strain evidence="2 3">JPY77</strain>
    </source>
</reference>
<sequence>MTIEQNGQTLGKKLPQGRPARPKPVTIDLNQPGRLRVGHLLTLLSVSHDSFYRKLKAGAIPAPSGRDPRPYWNTATIRDYLAGGHHE</sequence>
<proteinExistence type="predicted"/>
<evidence type="ECO:0000313" key="3">
    <source>
        <dbReference type="Proteomes" id="UP001494588"/>
    </source>
</evidence>
<evidence type="ECO:0008006" key="4">
    <source>
        <dbReference type="Google" id="ProtNLM"/>
    </source>
</evidence>
<comment type="caution">
    <text evidence="2">The sequence shown here is derived from an EMBL/GenBank/DDBJ whole genome shotgun (WGS) entry which is preliminary data.</text>
</comment>
<gene>
    <name evidence="2" type="ORF">V4C55_16570</name>
</gene>
<name>A0ABU9QD34_9BURK</name>